<dbReference type="Gene3D" id="3.30.160.60">
    <property type="entry name" value="Classic Zinc Finger"/>
    <property type="match status" value="3"/>
</dbReference>
<evidence type="ECO:0000256" key="4">
    <source>
        <dbReference type="ARBA" id="ARBA00022737"/>
    </source>
</evidence>
<keyword evidence="8" id="KW-0238">DNA-binding</keyword>
<keyword evidence="10" id="KW-0539">Nucleus</keyword>
<proteinExistence type="predicted"/>
<keyword evidence="9" id="KW-0804">Transcription</keyword>
<evidence type="ECO:0000313" key="15">
    <source>
        <dbReference type="Proteomes" id="UP000529728"/>
    </source>
</evidence>
<evidence type="ECO:0000256" key="7">
    <source>
        <dbReference type="ARBA" id="ARBA00023015"/>
    </source>
</evidence>
<keyword evidence="6" id="KW-0862">Zinc</keyword>
<dbReference type="InterPro" id="IPR013087">
    <property type="entry name" value="Znf_C2H2_type"/>
</dbReference>
<evidence type="ECO:0000256" key="2">
    <source>
        <dbReference type="ARBA" id="ARBA00022491"/>
    </source>
</evidence>
<keyword evidence="3" id="KW-0479">Metal-binding</keyword>
<dbReference type="PANTHER" id="PTHR23235">
    <property type="entry name" value="KRUEPPEL-LIKE TRANSCRIPTION FACTOR"/>
    <property type="match status" value="1"/>
</dbReference>
<sequence length="442" mass="47782">EMEMMTEKQRDARYFWNNTPEKSDYEAVEALISMSCNWKSDFKKHAEMRPITPASDMSEESDEALLPGAADFNAIPAFCLTPPYSPSDFEMSQAIHPLGKALSEAAKPPLAAPRREADRSPAARPLQARATSVIRHTADAQLCDRKTCPVRTASVLQYQDGASREANRKGIAKEEHSVELSAAEGGTAEPAVGPVPLTKPSVSKEESVPEPAEQPAVAAPLSPAQGSGAPPVPVICQMVPLPANNNVVTAVVPNAAPSRQPALCQPMVFMGAQVPKGAVMFVVPQPVVQGTKAPIVSPNGTRLSPIAPAPGFVPSAAKTTPQADSSRIRSHICGYPGCGKTYFKSSHLKAHVRTHTGEKPFSCSWKGCERRFARSDELSRHRRTHTGEKKFACPMCERRFMRSDHLTKHARRHLSAKKLPNWQMEVSKLNNDAAAPPAPVTA</sequence>
<dbReference type="EMBL" id="VWZN01010480">
    <property type="protein sequence ID" value="NWR46707.1"/>
    <property type="molecule type" value="Genomic_DNA"/>
</dbReference>
<feature type="region of interest" description="Disordered" evidence="12">
    <location>
        <begin position="161"/>
        <end position="224"/>
    </location>
</feature>
<dbReference type="GO" id="GO:0008270">
    <property type="term" value="F:zinc ion binding"/>
    <property type="evidence" value="ECO:0007669"/>
    <property type="project" value="UniProtKB-KW"/>
</dbReference>
<dbReference type="PANTHER" id="PTHR23235:SF64">
    <property type="entry name" value="KRUEPPEL-LIKE FACTOR 10"/>
    <property type="match status" value="1"/>
</dbReference>
<evidence type="ECO:0000256" key="10">
    <source>
        <dbReference type="ARBA" id="ARBA00023242"/>
    </source>
</evidence>
<evidence type="ECO:0000256" key="9">
    <source>
        <dbReference type="ARBA" id="ARBA00023163"/>
    </source>
</evidence>
<keyword evidence="2" id="KW-0678">Repressor</keyword>
<evidence type="ECO:0000256" key="6">
    <source>
        <dbReference type="ARBA" id="ARBA00022833"/>
    </source>
</evidence>
<evidence type="ECO:0000256" key="12">
    <source>
        <dbReference type="SAM" id="MobiDB-lite"/>
    </source>
</evidence>
<feature type="region of interest" description="Disordered" evidence="12">
    <location>
        <begin position="107"/>
        <end position="131"/>
    </location>
</feature>
<accession>A0A7K4XIK7</accession>
<organism evidence="14 15">
    <name type="scientific">Regulus satrapa</name>
    <name type="common">Golden-crowned kinglet</name>
    <dbReference type="NCBI Taxonomy" id="13245"/>
    <lineage>
        <taxon>Eukaryota</taxon>
        <taxon>Metazoa</taxon>
        <taxon>Chordata</taxon>
        <taxon>Craniata</taxon>
        <taxon>Vertebrata</taxon>
        <taxon>Euteleostomi</taxon>
        <taxon>Archelosauria</taxon>
        <taxon>Archosauria</taxon>
        <taxon>Dinosauria</taxon>
        <taxon>Saurischia</taxon>
        <taxon>Theropoda</taxon>
        <taxon>Coelurosauria</taxon>
        <taxon>Aves</taxon>
        <taxon>Neognathae</taxon>
        <taxon>Neoaves</taxon>
        <taxon>Telluraves</taxon>
        <taxon>Australaves</taxon>
        <taxon>Passeriformes</taxon>
        <taxon>Regulidae</taxon>
        <taxon>Regulus</taxon>
    </lineage>
</organism>
<evidence type="ECO:0000313" key="14">
    <source>
        <dbReference type="EMBL" id="NWR46707.1"/>
    </source>
</evidence>
<evidence type="ECO:0000256" key="3">
    <source>
        <dbReference type="ARBA" id="ARBA00022723"/>
    </source>
</evidence>
<evidence type="ECO:0000256" key="8">
    <source>
        <dbReference type="ARBA" id="ARBA00023125"/>
    </source>
</evidence>
<dbReference type="InterPro" id="IPR036236">
    <property type="entry name" value="Znf_C2H2_sf"/>
</dbReference>
<dbReference type="PROSITE" id="PS50157">
    <property type="entry name" value="ZINC_FINGER_C2H2_2"/>
    <property type="match status" value="3"/>
</dbReference>
<dbReference type="FunFam" id="3.30.160.60:FF:000134">
    <property type="entry name" value="Krueppel-like factor 11"/>
    <property type="match status" value="1"/>
</dbReference>
<evidence type="ECO:0000256" key="11">
    <source>
        <dbReference type="PROSITE-ProRule" id="PRU00042"/>
    </source>
</evidence>
<feature type="compositionally biased region" description="Basic and acidic residues" evidence="12">
    <location>
        <begin position="162"/>
        <end position="178"/>
    </location>
</feature>
<reference evidence="14 15" key="1">
    <citation type="submission" date="2019-09" db="EMBL/GenBank/DDBJ databases">
        <title>Bird 10,000 Genomes (B10K) Project - Family phase.</title>
        <authorList>
            <person name="Zhang G."/>
        </authorList>
    </citation>
    <scope>NUCLEOTIDE SEQUENCE [LARGE SCALE GENOMIC DNA]</scope>
    <source>
        <strain evidence="14">B10K-DU-001-18</strain>
        <tissue evidence="14">Muscle</tissue>
    </source>
</reference>
<gene>
    <name evidence="14" type="primary">Klf10</name>
    <name evidence="14" type="ORF">REGSAT_R01209</name>
</gene>
<dbReference type="Pfam" id="PF00096">
    <property type="entry name" value="zf-C2H2"/>
    <property type="match status" value="3"/>
</dbReference>
<dbReference type="FunFam" id="3.30.160.60:FF:000205">
    <property type="entry name" value="Putative Krueppel-like factor 10"/>
    <property type="match status" value="1"/>
</dbReference>
<dbReference type="PROSITE" id="PS00028">
    <property type="entry name" value="ZINC_FINGER_C2H2_1"/>
    <property type="match status" value="3"/>
</dbReference>
<keyword evidence="5 11" id="KW-0863">Zinc-finger</keyword>
<comment type="subcellular location">
    <subcellularLocation>
        <location evidence="1">Nucleus</location>
    </subcellularLocation>
</comment>
<name>A0A7K4XIK7_REGSA</name>
<comment type="caution">
    <text evidence="14">The sequence shown here is derived from an EMBL/GenBank/DDBJ whole genome shotgun (WGS) entry which is preliminary data.</text>
</comment>
<dbReference type="CDD" id="cd21572">
    <property type="entry name" value="KLF10_N"/>
    <property type="match status" value="1"/>
</dbReference>
<feature type="domain" description="C2H2-type" evidence="13">
    <location>
        <begin position="331"/>
        <end position="360"/>
    </location>
</feature>
<dbReference type="FunFam" id="3.30.160.60:FF:000018">
    <property type="entry name" value="Krueppel-like factor 15"/>
    <property type="match status" value="1"/>
</dbReference>
<dbReference type="GO" id="GO:0000981">
    <property type="term" value="F:DNA-binding transcription factor activity, RNA polymerase II-specific"/>
    <property type="evidence" value="ECO:0007669"/>
    <property type="project" value="TreeGrafter"/>
</dbReference>
<evidence type="ECO:0000256" key="5">
    <source>
        <dbReference type="ARBA" id="ARBA00022771"/>
    </source>
</evidence>
<dbReference type="GO" id="GO:0005634">
    <property type="term" value="C:nucleus"/>
    <property type="evidence" value="ECO:0007669"/>
    <property type="project" value="UniProtKB-SubCell"/>
</dbReference>
<dbReference type="OrthoDB" id="4748970at2759"/>
<dbReference type="SMART" id="SM00355">
    <property type="entry name" value="ZnF_C2H2"/>
    <property type="match status" value="3"/>
</dbReference>
<protein>
    <submittedName>
        <fullName evidence="14">KLF10 factor</fullName>
    </submittedName>
</protein>
<dbReference type="SUPFAM" id="SSF57667">
    <property type="entry name" value="beta-beta-alpha zinc fingers"/>
    <property type="match status" value="2"/>
</dbReference>
<dbReference type="AlphaFoldDB" id="A0A7K4XIK7"/>
<feature type="non-terminal residue" evidence="14">
    <location>
        <position position="1"/>
    </location>
</feature>
<feature type="compositionally biased region" description="Low complexity" evidence="12">
    <location>
        <begin position="209"/>
        <end position="220"/>
    </location>
</feature>
<dbReference type="Proteomes" id="UP000529728">
    <property type="component" value="Unassembled WGS sequence"/>
</dbReference>
<keyword evidence="4" id="KW-0677">Repeat</keyword>
<feature type="non-terminal residue" evidence="14">
    <location>
        <position position="442"/>
    </location>
</feature>
<feature type="domain" description="C2H2-type" evidence="13">
    <location>
        <begin position="361"/>
        <end position="390"/>
    </location>
</feature>
<dbReference type="GO" id="GO:0000978">
    <property type="term" value="F:RNA polymerase II cis-regulatory region sequence-specific DNA binding"/>
    <property type="evidence" value="ECO:0007669"/>
    <property type="project" value="TreeGrafter"/>
</dbReference>
<keyword evidence="15" id="KW-1185">Reference proteome</keyword>
<feature type="domain" description="C2H2-type" evidence="13">
    <location>
        <begin position="391"/>
        <end position="418"/>
    </location>
</feature>
<evidence type="ECO:0000256" key="1">
    <source>
        <dbReference type="ARBA" id="ARBA00004123"/>
    </source>
</evidence>
<evidence type="ECO:0000259" key="13">
    <source>
        <dbReference type="PROSITE" id="PS50157"/>
    </source>
</evidence>
<keyword evidence="7" id="KW-0805">Transcription regulation</keyword>